<gene>
    <name evidence="2" type="ORF">N7517_010516</name>
</gene>
<feature type="chain" id="PRO_5040926937" evidence="1">
    <location>
        <begin position="18"/>
        <end position="210"/>
    </location>
</feature>
<organism evidence="2 3">
    <name type="scientific">Penicillium concentricum</name>
    <dbReference type="NCBI Taxonomy" id="293559"/>
    <lineage>
        <taxon>Eukaryota</taxon>
        <taxon>Fungi</taxon>
        <taxon>Dikarya</taxon>
        <taxon>Ascomycota</taxon>
        <taxon>Pezizomycotina</taxon>
        <taxon>Eurotiomycetes</taxon>
        <taxon>Eurotiomycetidae</taxon>
        <taxon>Eurotiales</taxon>
        <taxon>Aspergillaceae</taxon>
        <taxon>Penicillium</taxon>
    </lineage>
</organism>
<evidence type="ECO:0000313" key="3">
    <source>
        <dbReference type="Proteomes" id="UP001147752"/>
    </source>
</evidence>
<proteinExistence type="predicted"/>
<sequence>MRFELVILAHLASSVTGLAVVQGGNKLINVRADPVTTFVPIPSPTASSPSPPEDIEECPGAPGYSYSPVDWRIKRLGGTRPWIQKTCLDKEPSKGYGTDIHVERGCIMIEDSKQCAPSFGRVGLRPEEEPYHANATSDSILSVELYAMFDGNDQNPEVTPPCRLSVQWPGDWRDLDFTAENCITDRSGEWKECCPKRGNNNDRVVRNPYV</sequence>
<evidence type="ECO:0000313" key="2">
    <source>
        <dbReference type="EMBL" id="KAJ5355907.1"/>
    </source>
</evidence>
<dbReference type="GeneID" id="81467422"/>
<feature type="signal peptide" evidence="1">
    <location>
        <begin position="1"/>
        <end position="17"/>
    </location>
</feature>
<dbReference type="OrthoDB" id="3257981at2759"/>
<keyword evidence="3" id="KW-1185">Reference proteome</keyword>
<protein>
    <submittedName>
        <fullName evidence="2">Uncharacterized protein</fullName>
    </submittedName>
</protein>
<keyword evidence="1" id="KW-0732">Signal</keyword>
<dbReference type="RefSeq" id="XP_056574054.1">
    <property type="nucleotide sequence ID" value="XM_056728239.1"/>
</dbReference>
<dbReference type="AlphaFoldDB" id="A0A9W9R8Z0"/>
<comment type="caution">
    <text evidence="2">The sequence shown here is derived from an EMBL/GenBank/DDBJ whole genome shotgun (WGS) entry which is preliminary data.</text>
</comment>
<name>A0A9W9R8Z0_9EURO</name>
<accession>A0A9W9R8Z0</accession>
<dbReference type="EMBL" id="JAPZBT010000006">
    <property type="protein sequence ID" value="KAJ5355907.1"/>
    <property type="molecule type" value="Genomic_DNA"/>
</dbReference>
<dbReference type="Proteomes" id="UP001147752">
    <property type="component" value="Unassembled WGS sequence"/>
</dbReference>
<evidence type="ECO:0000256" key="1">
    <source>
        <dbReference type="SAM" id="SignalP"/>
    </source>
</evidence>
<reference evidence="2" key="1">
    <citation type="submission" date="2022-12" db="EMBL/GenBank/DDBJ databases">
        <authorList>
            <person name="Petersen C."/>
        </authorList>
    </citation>
    <scope>NUCLEOTIDE SEQUENCE</scope>
    <source>
        <strain evidence="2">IBT 3081</strain>
    </source>
</reference>
<reference evidence="2" key="2">
    <citation type="journal article" date="2023" name="IMA Fungus">
        <title>Comparative genomic study of the Penicillium genus elucidates a diverse pangenome and 15 lateral gene transfer events.</title>
        <authorList>
            <person name="Petersen C."/>
            <person name="Sorensen T."/>
            <person name="Nielsen M.R."/>
            <person name="Sondergaard T.E."/>
            <person name="Sorensen J.L."/>
            <person name="Fitzpatrick D.A."/>
            <person name="Frisvad J.C."/>
            <person name="Nielsen K.L."/>
        </authorList>
    </citation>
    <scope>NUCLEOTIDE SEQUENCE</scope>
    <source>
        <strain evidence="2">IBT 3081</strain>
    </source>
</reference>